<proteinExistence type="predicted"/>
<dbReference type="KEGG" id="acm:AciX9_2782"/>
<name>E8WXW0_GRATM</name>
<dbReference type="SUPFAM" id="SSF52172">
    <property type="entry name" value="CheY-like"/>
    <property type="match status" value="1"/>
</dbReference>
<reference evidence="2" key="1">
    <citation type="submission" date="2011-01" db="EMBL/GenBank/DDBJ databases">
        <title>Complete sequence of chromosome of Acidobacterium sp. MP5ACTX9.</title>
        <authorList>
            <consortium name="US DOE Joint Genome Institute"/>
            <person name="Lucas S."/>
            <person name="Copeland A."/>
            <person name="Lapidus A."/>
            <person name="Cheng J.-F."/>
            <person name="Goodwin L."/>
            <person name="Pitluck S."/>
            <person name="Teshima H."/>
            <person name="Detter J.C."/>
            <person name="Han C."/>
            <person name="Tapia R."/>
            <person name="Land M."/>
            <person name="Hauser L."/>
            <person name="Kyrpides N."/>
            <person name="Ivanova N."/>
            <person name="Ovchinnikova G."/>
            <person name="Pagani I."/>
            <person name="Rawat S.R."/>
            <person name="Mannisto M."/>
            <person name="Haggblom M.M."/>
            <person name="Woyke T."/>
        </authorList>
    </citation>
    <scope>NUCLEOTIDE SEQUENCE [LARGE SCALE GENOMIC DNA]</scope>
    <source>
        <strain evidence="2">MP5ACTX9</strain>
    </source>
</reference>
<organism evidence="2">
    <name type="scientific">Granulicella tundricola (strain ATCC BAA-1859 / DSM 23138 / MP5ACTX9)</name>
    <dbReference type="NCBI Taxonomy" id="1198114"/>
    <lineage>
        <taxon>Bacteria</taxon>
        <taxon>Pseudomonadati</taxon>
        <taxon>Acidobacteriota</taxon>
        <taxon>Terriglobia</taxon>
        <taxon>Terriglobales</taxon>
        <taxon>Acidobacteriaceae</taxon>
        <taxon>Granulicella</taxon>
    </lineage>
</organism>
<dbReference type="RefSeq" id="WP_013581120.1">
    <property type="nucleotide sequence ID" value="NC_015064.1"/>
</dbReference>
<sequence length="133" mass="14758">MNESAKVLLIGNDKAHLEARAEVLTYFWSVATAALDQSEAPVLETDLVVLCHTLPEAERQEWVTRIRHEVPHMLIVKMNGYDSGPHAGADATVDVENGPGALVSTIYELLTERGLSSRAWPENQRERFLVGVH</sequence>
<dbReference type="STRING" id="1198114.AciX9_2782"/>
<gene>
    <name evidence="1" type="ordered locus">AciX9_2782</name>
</gene>
<dbReference type="OrthoDB" id="9849686at2"/>
<keyword evidence="2" id="KW-1185">Reference proteome</keyword>
<accession>E8WXW0</accession>
<dbReference type="EMBL" id="CP002480">
    <property type="protein sequence ID" value="ADW69805.1"/>
    <property type="molecule type" value="Genomic_DNA"/>
</dbReference>
<dbReference type="PaxDb" id="1198114-AciX9_2782"/>
<evidence type="ECO:0000313" key="1">
    <source>
        <dbReference type="EMBL" id="ADW69805.1"/>
    </source>
</evidence>
<dbReference type="Proteomes" id="UP000000343">
    <property type="component" value="Chromosome"/>
</dbReference>
<dbReference type="InterPro" id="IPR011006">
    <property type="entry name" value="CheY-like_superfamily"/>
</dbReference>
<dbReference type="AlphaFoldDB" id="E8WXW0"/>
<dbReference type="HOGENOM" id="CLU_1903754_0_0_0"/>
<evidence type="ECO:0000313" key="2">
    <source>
        <dbReference type="Proteomes" id="UP000000343"/>
    </source>
</evidence>
<protein>
    <submittedName>
        <fullName evidence="1">Uncharacterized protein</fullName>
    </submittedName>
</protein>